<evidence type="ECO:0000313" key="2">
    <source>
        <dbReference type="Proteomes" id="UP000601435"/>
    </source>
</evidence>
<protein>
    <submittedName>
        <fullName evidence="1">Uncharacterized protein</fullName>
    </submittedName>
</protein>
<organism evidence="1 2">
    <name type="scientific">Symbiodinium necroappetens</name>
    <dbReference type="NCBI Taxonomy" id="1628268"/>
    <lineage>
        <taxon>Eukaryota</taxon>
        <taxon>Sar</taxon>
        <taxon>Alveolata</taxon>
        <taxon>Dinophyceae</taxon>
        <taxon>Suessiales</taxon>
        <taxon>Symbiodiniaceae</taxon>
        <taxon>Symbiodinium</taxon>
    </lineage>
</organism>
<dbReference type="EMBL" id="CAJNJA010002258">
    <property type="protein sequence ID" value="CAE7167936.1"/>
    <property type="molecule type" value="Genomic_DNA"/>
</dbReference>
<gene>
    <name evidence="1" type="ORF">SNEC2469_LOCUS440</name>
</gene>
<accession>A0A812IT14</accession>
<dbReference type="AlphaFoldDB" id="A0A812IT14"/>
<proteinExistence type="predicted"/>
<name>A0A812IT14_9DINO</name>
<dbReference type="OrthoDB" id="446503at2759"/>
<sequence>MVAQRCGTRSAWTPGIDTSDVKWSRVDKRGASVLLSPEEVRKDLVAARSRTMLEILARHMIVYRPGSTTEKSMLLKMVEFLEAATTAHEAIAGLRQRARFHQRAKDVGLATLDPSNLLKSLGGMVKSPLNEHGDIAFRMNLIRYITSAPTETNVMAIHRAYLAEFEQLA</sequence>
<comment type="caution">
    <text evidence="1">The sequence shown here is derived from an EMBL/GenBank/DDBJ whole genome shotgun (WGS) entry which is preliminary data.</text>
</comment>
<reference evidence="1" key="1">
    <citation type="submission" date="2021-02" db="EMBL/GenBank/DDBJ databases">
        <authorList>
            <person name="Dougan E. K."/>
            <person name="Rhodes N."/>
            <person name="Thang M."/>
            <person name="Chan C."/>
        </authorList>
    </citation>
    <scope>NUCLEOTIDE SEQUENCE</scope>
</reference>
<evidence type="ECO:0000313" key="1">
    <source>
        <dbReference type="EMBL" id="CAE7167936.1"/>
    </source>
</evidence>
<dbReference type="Proteomes" id="UP000601435">
    <property type="component" value="Unassembled WGS sequence"/>
</dbReference>
<keyword evidence="2" id="KW-1185">Reference proteome</keyword>